<dbReference type="EMBL" id="JQBZ01000025">
    <property type="protein sequence ID" value="KRN88688.1"/>
    <property type="molecule type" value="Genomic_DNA"/>
</dbReference>
<evidence type="ECO:0000313" key="2">
    <source>
        <dbReference type="EMBL" id="KRN88688.1"/>
    </source>
</evidence>
<sequence>MLIVDFRTLFRIMKKYISDGSDTPIFCRSVIEMITDLDESDWTNGSDPSQSVSDRTLRNFADRGFSKNLCKKIAYRLTLENLIENINSRPDDVKKALADEFKSYDPSVTKNNVAKKIANWLYNYIKETAGYIDKDALTTKKIKQSSQDYKTKYGNYLLKECRGNCPMKCGKSLAKEINGKLDYVYEISLIEKDKKDGLNNLIALCPQCFSIFQLDDDKTRIKELKLSKKMLSKHFVSEELLDPIHLEKGLTDVLSNLSKLNPMTISVSLDPKEISQKVTDPNLYLLVKNNVTTYFLSIKKIMINLDKQGVIEYEILQNQMRTLYLKMAKTKRSEQEIFYEISNKIHKTTLANKLYCDIVVSYFIQSCEVFNAVTK</sequence>
<feature type="domain" description="ABC-three component systems C-terminal" evidence="1">
    <location>
        <begin position="244"/>
        <end position="370"/>
    </location>
</feature>
<protein>
    <recommendedName>
        <fullName evidence="1">ABC-three component systems C-terminal domain-containing protein</fullName>
    </recommendedName>
</protein>
<organism evidence="2 3">
    <name type="scientific">Ligilactobacillus ceti DSM 22408</name>
    <dbReference type="NCBI Taxonomy" id="1122146"/>
    <lineage>
        <taxon>Bacteria</taxon>
        <taxon>Bacillati</taxon>
        <taxon>Bacillota</taxon>
        <taxon>Bacilli</taxon>
        <taxon>Lactobacillales</taxon>
        <taxon>Lactobacillaceae</taxon>
        <taxon>Ligilactobacillus</taxon>
    </lineage>
</organism>
<name>A0A0R2KH19_9LACO</name>
<evidence type="ECO:0000313" key="3">
    <source>
        <dbReference type="Proteomes" id="UP000051500"/>
    </source>
</evidence>
<dbReference type="InterPro" id="IPR046921">
    <property type="entry name" value="ABC-3C_CTD11"/>
</dbReference>
<keyword evidence="3" id="KW-1185">Reference proteome</keyword>
<gene>
    <name evidence="2" type="ORF">IV53_GL000653</name>
</gene>
<dbReference type="AlphaFoldDB" id="A0A0R2KH19"/>
<evidence type="ECO:0000259" key="1">
    <source>
        <dbReference type="Pfam" id="PF20277"/>
    </source>
</evidence>
<dbReference type="Proteomes" id="UP000051500">
    <property type="component" value="Unassembled WGS sequence"/>
</dbReference>
<dbReference type="Pfam" id="PF20277">
    <property type="entry name" value="CTD11"/>
    <property type="match status" value="1"/>
</dbReference>
<reference evidence="2 3" key="1">
    <citation type="journal article" date="2015" name="Genome Announc.">
        <title>Expanding the biotechnology potential of lactobacilli through comparative genomics of 213 strains and associated genera.</title>
        <authorList>
            <person name="Sun Z."/>
            <person name="Harris H.M."/>
            <person name="McCann A."/>
            <person name="Guo C."/>
            <person name="Argimon S."/>
            <person name="Zhang W."/>
            <person name="Yang X."/>
            <person name="Jeffery I.B."/>
            <person name="Cooney J.C."/>
            <person name="Kagawa T.F."/>
            <person name="Liu W."/>
            <person name="Song Y."/>
            <person name="Salvetti E."/>
            <person name="Wrobel A."/>
            <person name="Rasinkangas P."/>
            <person name="Parkhill J."/>
            <person name="Rea M.C."/>
            <person name="O'Sullivan O."/>
            <person name="Ritari J."/>
            <person name="Douillard F.P."/>
            <person name="Paul Ross R."/>
            <person name="Yang R."/>
            <person name="Briner A.E."/>
            <person name="Felis G.E."/>
            <person name="de Vos W.M."/>
            <person name="Barrangou R."/>
            <person name="Klaenhammer T.R."/>
            <person name="Caufield P.W."/>
            <person name="Cui Y."/>
            <person name="Zhang H."/>
            <person name="O'Toole P.W."/>
        </authorList>
    </citation>
    <scope>NUCLEOTIDE SEQUENCE [LARGE SCALE GENOMIC DNA]</scope>
    <source>
        <strain evidence="2 3">DSM 22408</strain>
    </source>
</reference>
<accession>A0A0R2KH19</accession>
<proteinExistence type="predicted"/>
<comment type="caution">
    <text evidence="2">The sequence shown here is derived from an EMBL/GenBank/DDBJ whole genome shotgun (WGS) entry which is preliminary data.</text>
</comment>
<dbReference type="PATRIC" id="fig|1122146.4.peg.671"/>